<keyword evidence="2" id="KW-1185">Reference proteome</keyword>
<organism evidence="1 2">
    <name type="scientific">Caerostris darwini</name>
    <dbReference type="NCBI Taxonomy" id="1538125"/>
    <lineage>
        <taxon>Eukaryota</taxon>
        <taxon>Metazoa</taxon>
        <taxon>Ecdysozoa</taxon>
        <taxon>Arthropoda</taxon>
        <taxon>Chelicerata</taxon>
        <taxon>Arachnida</taxon>
        <taxon>Araneae</taxon>
        <taxon>Araneomorphae</taxon>
        <taxon>Entelegynae</taxon>
        <taxon>Araneoidea</taxon>
        <taxon>Araneidae</taxon>
        <taxon>Caerostris</taxon>
    </lineage>
</organism>
<reference evidence="1 2" key="1">
    <citation type="submission" date="2021-06" db="EMBL/GenBank/DDBJ databases">
        <title>Caerostris darwini draft genome.</title>
        <authorList>
            <person name="Kono N."/>
            <person name="Arakawa K."/>
        </authorList>
    </citation>
    <scope>NUCLEOTIDE SEQUENCE [LARGE SCALE GENOMIC DNA]</scope>
</reference>
<gene>
    <name evidence="1" type="ORF">CDAR_43881</name>
</gene>
<dbReference type="AlphaFoldDB" id="A0AAV4WJL3"/>
<evidence type="ECO:0000313" key="1">
    <source>
        <dbReference type="EMBL" id="GIY81979.1"/>
    </source>
</evidence>
<name>A0AAV4WJL3_9ARAC</name>
<dbReference type="EMBL" id="BPLQ01014670">
    <property type="protein sequence ID" value="GIY81979.1"/>
    <property type="molecule type" value="Genomic_DNA"/>
</dbReference>
<comment type="caution">
    <text evidence="1">The sequence shown here is derived from an EMBL/GenBank/DDBJ whole genome shotgun (WGS) entry which is preliminary data.</text>
</comment>
<accession>A0AAV4WJL3</accession>
<dbReference type="Proteomes" id="UP001054837">
    <property type="component" value="Unassembled WGS sequence"/>
</dbReference>
<evidence type="ECO:0000313" key="2">
    <source>
        <dbReference type="Proteomes" id="UP001054837"/>
    </source>
</evidence>
<sequence length="91" mass="10015">MFVDNVESLGLSQGGYRPFTPFSLAVLKCSSQVLMVMSCFPGCRLAFSPGTSPLGNIEGGANKDDTHLPPVAILIFWCRCCRFRNEVSFMF</sequence>
<proteinExistence type="predicted"/>
<protein>
    <submittedName>
        <fullName evidence="1">Uncharacterized protein</fullName>
    </submittedName>
</protein>